<dbReference type="Gene3D" id="3.30.760.10">
    <property type="entry name" value="RNA Cap, Translation Initiation Factor Eif4e"/>
    <property type="match status" value="1"/>
</dbReference>
<reference evidence="2" key="1">
    <citation type="submission" date="2023-06" db="EMBL/GenBank/DDBJ databases">
        <authorList>
            <person name="Kurt Z."/>
        </authorList>
    </citation>
    <scope>NUCLEOTIDE SEQUENCE</scope>
</reference>
<proteinExistence type="predicted"/>
<feature type="region of interest" description="Disordered" evidence="1">
    <location>
        <begin position="181"/>
        <end position="223"/>
    </location>
</feature>
<dbReference type="SUPFAM" id="SSF55418">
    <property type="entry name" value="eIF4e-like"/>
    <property type="match status" value="1"/>
</dbReference>
<dbReference type="GO" id="GO:0003723">
    <property type="term" value="F:RNA binding"/>
    <property type="evidence" value="ECO:0007669"/>
    <property type="project" value="InterPro"/>
</dbReference>
<dbReference type="InterPro" id="IPR001040">
    <property type="entry name" value="TIF_eIF_4E"/>
</dbReference>
<name>A0AA86Q5K9_9EUKA</name>
<dbReference type="EMBL" id="CATOUU010000834">
    <property type="protein sequence ID" value="CAI9952785.1"/>
    <property type="molecule type" value="Genomic_DNA"/>
</dbReference>
<dbReference type="Proteomes" id="UP001642409">
    <property type="component" value="Unassembled WGS sequence"/>
</dbReference>
<keyword evidence="2" id="KW-0396">Initiation factor</keyword>
<dbReference type="AlphaFoldDB" id="A0AA86Q5K9"/>
<evidence type="ECO:0000256" key="1">
    <source>
        <dbReference type="SAM" id="MobiDB-lite"/>
    </source>
</evidence>
<organism evidence="2">
    <name type="scientific">Hexamita inflata</name>
    <dbReference type="NCBI Taxonomy" id="28002"/>
    <lineage>
        <taxon>Eukaryota</taxon>
        <taxon>Metamonada</taxon>
        <taxon>Diplomonadida</taxon>
        <taxon>Hexamitidae</taxon>
        <taxon>Hexamitinae</taxon>
        <taxon>Hexamita</taxon>
    </lineage>
</organism>
<comment type="caution">
    <text evidence="2">The sequence shown here is derived from an EMBL/GenBank/DDBJ whole genome shotgun (WGS) entry which is preliminary data.</text>
</comment>
<keyword evidence="4" id="KW-1185">Reference proteome</keyword>
<protein>
    <submittedName>
        <fullName evidence="2">Eukaryotic initiation factor 4E</fullName>
    </submittedName>
    <submittedName>
        <fullName evidence="3">Eukaryotic_initiation factor 4E</fullName>
    </submittedName>
</protein>
<dbReference type="InterPro" id="IPR023398">
    <property type="entry name" value="TIF_eIF4e-like"/>
</dbReference>
<accession>A0AA86Q5K9</accession>
<dbReference type="EMBL" id="CAXDID020000018">
    <property type="protein sequence ID" value="CAL5985227.1"/>
    <property type="molecule type" value="Genomic_DNA"/>
</dbReference>
<feature type="compositionally biased region" description="Basic and acidic residues" evidence="1">
    <location>
        <begin position="196"/>
        <end position="215"/>
    </location>
</feature>
<dbReference type="Pfam" id="PF01652">
    <property type="entry name" value="IF4E"/>
    <property type="match status" value="1"/>
</dbReference>
<evidence type="ECO:0000313" key="3">
    <source>
        <dbReference type="EMBL" id="CAL5985227.1"/>
    </source>
</evidence>
<reference evidence="3 4" key="2">
    <citation type="submission" date="2024-07" db="EMBL/GenBank/DDBJ databases">
        <authorList>
            <person name="Akdeniz Z."/>
        </authorList>
    </citation>
    <scope>NUCLEOTIDE SEQUENCE [LARGE SCALE GENOMIC DNA]</scope>
</reference>
<evidence type="ECO:0000313" key="4">
    <source>
        <dbReference type="Proteomes" id="UP001642409"/>
    </source>
</evidence>
<evidence type="ECO:0000313" key="2">
    <source>
        <dbReference type="EMBL" id="CAI9952785.1"/>
    </source>
</evidence>
<gene>
    <name evidence="2" type="ORF">HINF_LOCUS40430</name>
    <name evidence="3" type="ORF">HINF_LOCUS8688</name>
</gene>
<keyword evidence="2" id="KW-0648">Protein biosynthesis</keyword>
<sequence length="223" mass="26214">MDAYAFKQQYNLYYTGIYGKQKEPTIEDWDKKINLITGAKTIDTALELFQVIEAIPPFQDVQSGFSYYWFKEGTYPSWEKCPDASVLEYKHEERDEFVKEHPDKWMDIKCKYEAKIVSLLMLWMGNSNEAFTTALKGIVIKIRRARITIQLWYEGSAEDVRETLKQALECKGMEIKDMSISDIKESSSRRGSRSSSRKDDRDNSRSRNESSDRNNRNHSKRRE</sequence>
<dbReference type="GO" id="GO:0003743">
    <property type="term" value="F:translation initiation factor activity"/>
    <property type="evidence" value="ECO:0007669"/>
    <property type="project" value="UniProtKB-KW"/>
</dbReference>